<dbReference type="PANTHER" id="PTHR37316:SF2">
    <property type="entry name" value="TEICHOIC ACID RIBITOL-PHOSPHATE POLYMERASE TARK"/>
    <property type="match status" value="1"/>
</dbReference>
<keyword evidence="6" id="KW-0472">Membrane</keyword>
<dbReference type="PATRIC" id="fig|79604.3.peg.1507"/>
<dbReference type="STRING" id="79604.AAY81_07475"/>
<name>A0A172RZE5_9ACTN</name>
<accession>A0A172RZE5</accession>
<dbReference type="GO" id="GO:0005886">
    <property type="term" value="C:plasma membrane"/>
    <property type="evidence" value="ECO:0007669"/>
    <property type="project" value="UniProtKB-SubCell"/>
</dbReference>
<keyword evidence="5" id="KW-0777">Teichoic acid biosynthesis</keyword>
<organism evidence="7 8">
    <name type="scientific">Denitrobacterium detoxificans</name>
    <dbReference type="NCBI Taxonomy" id="79604"/>
    <lineage>
        <taxon>Bacteria</taxon>
        <taxon>Bacillati</taxon>
        <taxon>Actinomycetota</taxon>
        <taxon>Coriobacteriia</taxon>
        <taxon>Eggerthellales</taxon>
        <taxon>Eggerthellaceae</taxon>
        <taxon>Denitrobacterium</taxon>
    </lineage>
</organism>
<dbReference type="Pfam" id="PF04464">
    <property type="entry name" value="Glyphos_transf"/>
    <property type="match status" value="1"/>
</dbReference>
<dbReference type="AlphaFoldDB" id="A0A172RZE5"/>
<comment type="subcellular location">
    <subcellularLocation>
        <location evidence="1">Cell membrane</location>
        <topology evidence="1">Peripheral membrane protein</topology>
    </subcellularLocation>
</comment>
<dbReference type="GO" id="GO:0019350">
    <property type="term" value="P:teichoic acid biosynthetic process"/>
    <property type="evidence" value="ECO:0007669"/>
    <property type="project" value="UniProtKB-KW"/>
</dbReference>
<evidence type="ECO:0000256" key="4">
    <source>
        <dbReference type="ARBA" id="ARBA00022679"/>
    </source>
</evidence>
<evidence type="ECO:0000256" key="2">
    <source>
        <dbReference type="ARBA" id="ARBA00010488"/>
    </source>
</evidence>
<sequence length="406" mass="46270">MSILKPLLRIPKRLMREFCLSVWYPRVYRRAARQPLVPGKVVFVEVREPKLSDSFKLMHERLQRESGLSLSVLFLGESRVRYTQYHRNCLAMLREIATAPYVFLNDASNVVSCVPLREGSQVVQLWHGCGAFKKWGMSTADLKFGGSRKQKLRHPFYSNLSLVTTSSPEVNWAYIEAMHLEDMPQVVQALGVSRTDIFFRPDFLQRSHARVEKALPGIAGRKILLYAPTFRGRVASAEGPDQLDIERLKQEFGDRWALVIKHHPFVKQPPAIPDSCRDFAFDVTHGDLAIDELMAASSACISDYSSLVFEYSLLRRPLAFFAYDRADYDDWRGFYYDYDELTPGPVCTTTEELVAWLTAAERDFDAMQIDAFREKFMSACDGHATERIAQVVFGSAIATNLPTEGE</sequence>
<evidence type="ECO:0000256" key="3">
    <source>
        <dbReference type="ARBA" id="ARBA00022475"/>
    </source>
</evidence>
<dbReference type="InterPro" id="IPR043149">
    <property type="entry name" value="TagF_N"/>
</dbReference>
<dbReference type="InterPro" id="IPR051612">
    <property type="entry name" value="Teichoic_Acid_Biosynth"/>
</dbReference>
<dbReference type="Proteomes" id="UP000182975">
    <property type="component" value="Unassembled WGS sequence"/>
</dbReference>
<dbReference type="RefSeq" id="WP_066663385.1">
    <property type="nucleotide sequence ID" value="NZ_CP011402.1"/>
</dbReference>
<evidence type="ECO:0000256" key="1">
    <source>
        <dbReference type="ARBA" id="ARBA00004202"/>
    </source>
</evidence>
<evidence type="ECO:0000256" key="6">
    <source>
        <dbReference type="ARBA" id="ARBA00023136"/>
    </source>
</evidence>
<evidence type="ECO:0000256" key="5">
    <source>
        <dbReference type="ARBA" id="ARBA00022944"/>
    </source>
</evidence>
<dbReference type="KEGG" id="ddt:AAY81_07475"/>
<reference evidence="8" key="1">
    <citation type="submission" date="2016-10" db="EMBL/GenBank/DDBJ databases">
        <authorList>
            <person name="Varghese N."/>
        </authorList>
    </citation>
    <scope>NUCLEOTIDE SEQUENCE [LARGE SCALE GENOMIC DNA]</scope>
    <source>
        <strain evidence="8">DSM 21843</strain>
    </source>
</reference>
<dbReference type="PANTHER" id="PTHR37316">
    <property type="entry name" value="TEICHOIC ACID GLYCEROL-PHOSPHATE PRIMASE"/>
    <property type="match status" value="1"/>
</dbReference>
<comment type="similarity">
    <text evidence="2">Belongs to the CDP-glycerol glycerophosphotransferase family.</text>
</comment>
<dbReference type="InterPro" id="IPR043148">
    <property type="entry name" value="TagF_C"/>
</dbReference>
<keyword evidence="3" id="KW-1003">Cell membrane</keyword>
<keyword evidence="4 7" id="KW-0808">Transferase</keyword>
<dbReference type="OrthoDB" id="8549922at2"/>
<evidence type="ECO:0000313" key="8">
    <source>
        <dbReference type="Proteomes" id="UP000182975"/>
    </source>
</evidence>
<dbReference type="GO" id="GO:0047355">
    <property type="term" value="F:CDP-glycerol glycerophosphotransferase activity"/>
    <property type="evidence" value="ECO:0007669"/>
    <property type="project" value="InterPro"/>
</dbReference>
<gene>
    <name evidence="7" type="ORF">SAMN02910314_01060</name>
</gene>
<dbReference type="Gene3D" id="3.40.50.11820">
    <property type="match status" value="1"/>
</dbReference>
<keyword evidence="8" id="KW-1185">Reference proteome</keyword>
<dbReference type="Gene3D" id="3.40.50.12580">
    <property type="match status" value="1"/>
</dbReference>
<proteinExistence type="inferred from homology"/>
<dbReference type="EMBL" id="FOEC01000005">
    <property type="protein sequence ID" value="SEO74357.1"/>
    <property type="molecule type" value="Genomic_DNA"/>
</dbReference>
<protein>
    <submittedName>
        <fullName evidence="7">CDP-glycerol glycerophosphotransferase, TagB/SpsB family</fullName>
    </submittedName>
</protein>
<evidence type="ECO:0000313" key="7">
    <source>
        <dbReference type="EMBL" id="SEO74357.1"/>
    </source>
</evidence>
<dbReference type="InterPro" id="IPR007554">
    <property type="entry name" value="Glycerophosphate_synth"/>
</dbReference>